<keyword evidence="8 9" id="KW-0131">Cell cycle</keyword>
<reference evidence="12 13" key="1">
    <citation type="journal article" date="2018" name="Arch. Microbiol.">
        <title>New insights into the metabolic potential of the phototrophic purple bacterium Rhodopila globiformis DSM 161(T) from its draft genome sequence and evidence for a vanadium-dependent nitrogenase.</title>
        <authorList>
            <person name="Imhoff J.F."/>
            <person name="Rahn T."/>
            <person name="Kunzel S."/>
            <person name="Neulinger S.C."/>
        </authorList>
    </citation>
    <scope>NUCLEOTIDE SEQUENCE [LARGE SCALE GENOMIC DNA]</scope>
    <source>
        <strain evidence="12 13">DSM 16996</strain>
    </source>
</reference>
<evidence type="ECO:0000256" key="6">
    <source>
        <dbReference type="ARBA" id="ARBA00022989"/>
    </source>
</evidence>
<keyword evidence="7 9" id="KW-0472">Membrane</keyword>
<dbReference type="GO" id="GO:0043093">
    <property type="term" value="P:FtsZ-dependent cytokinesis"/>
    <property type="evidence" value="ECO:0007669"/>
    <property type="project" value="UniProtKB-UniRule"/>
</dbReference>
<dbReference type="Pfam" id="PF08478">
    <property type="entry name" value="POTRA_1"/>
    <property type="match status" value="1"/>
</dbReference>
<evidence type="ECO:0000256" key="7">
    <source>
        <dbReference type="ARBA" id="ARBA00023136"/>
    </source>
</evidence>
<evidence type="ECO:0000313" key="13">
    <source>
        <dbReference type="Proteomes" id="UP000239089"/>
    </source>
</evidence>
<keyword evidence="5 9" id="KW-0812">Transmembrane</keyword>
<dbReference type="PANTHER" id="PTHR35851">
    <property type="entry name" value="CELL DIVISION PROTEIN FTSQ"/>
    <property type="match status" value="1"/>
</dbReference>
<dbReference type="Gene3D" id="3.10.20.310">
    <property type="entry name" value="membrane protein fhac"/>
    <property type="match status" value="1"/>
</dbReference>
<dbReference type="HAMAP" id="MF_00911">
    <property type="entry name" value="FtsQ_subfam"/>
    <property type="match status" value="1"/>
</dbReference>
<dbReference type="InterPro" id="IPR034746">
    <property type="entry name" value="POTRA"/>
</dbReference>
<dbReference type="Proteomes" id="UP000239089">
    <property type="component" value="Unassembled WGS sequence"/>
</dbReference>
<dbReference type="InterPro" id="IPR045335">
    <property type="entry name" value="FtsQ_C_sf"/>
</dbReference>
<feature type="domain" description="POTRA" evidence="11">
    <location>
        <begin position="141"/>
        <end position="209"/>
    </location>
</feature>
<organism evidence="12 13">
    <name type="scientific">Rhodoblastus sphagnicola</name>
    <dbReference type="NCBI Taxonomy" id="333368"/>
    <lineage>
        <taxon>Bacteria</taxon>
        <taxon>Pseudomonadati</taxon>
        <taxon>Pseudomonadota</taxon>
        <taxon>Alphaproteobacteria</taxon>
        <taxon>Hyphomicrobiales</taxon>
        <taxon>Rhodoblastaceae</taxon>
        <taxon>Rhodoblastus</taxon>
    </lineage>
</organism>
<evidence type="ECO:0000256" key="5">
    <source>
        <dbReference type="ARBA" id="ARBA00022692"/>
    </source>
</evidence>
<dbReference type="InterPro" id="IPR026579">
    <property type="entry name" value="FtsQ"/>
</dbReference>
<keyword evidence="3 9" id="KW-0997">Cell inner membrane</keyword>
<dbReference type="Gene3D" id="3.40.50.11690">
    <property type="entry name" value="Cell division protein FtsQ/DivIB"/>
    <property type="match status" value="1"/>
</dbReference>
<feature type="coiled-coil region" evidence="10">
    <location>
        <begin position="299"/>
        <end position="326"/>
    </location>
</feature>
<evidence type="ECO:0000256" key="3">
    <source>
        <dbReference type="ARBA" id="ARBA00022519"/>
    </source>
</evidence>
<dbReference type="GO" id="GO:0090529">
    <property type="term" value="P:cell septum assembly"/>
    <property type="evidence" value="ECO:0007669"/>
    <property type="project" value="InterPro"/>
</dbReference>
<comment type="similarity">
    <text evidence="9">Belongs to the FtsQ/DivIB family. FtsQ subfamily.</text>
</comment>
<proteinExistence type="inferred from homology"/>
<evidence type="ECO:0000313" key="12">
    <source>
        <dbReference type="EMBL" id="PPQ29691.1"/>
    </source>
</evidence>
<feature type="transmembrane region" description="Helical" evidence="9">
    <location>
        <begin position="88"/>
        <end position="113"/>
    </location>
</feature>
<evidence type="ECO:0000259" key="11">
    <source>
        <dbReference type="PROSITE" id="PS51779"/>
    </source>
</evidence>
<dbReference type="InterPro" id="IPR013685">
    <property type="entry name" value="POTRA_FtsQ_type"/>
</dbReference>
<evidence type="ECO:0000256" key="1">
    <source>
        <dbReference type="ARBA" id="ARBA00004370"/>
    </source>
</evidence>
<dbReference type="Pfam" id="PF03799">
    <property type="entry name" value="FtsQ_DivIB_C"/>
    <property type="match status" value="1"/>
</dbReference>
<evidence type="ECO:0000256" key="9">
    <source>
        <dbReference type="HAMAP-Rule" id="MF_00911"/>
    </source>
</evidence>
<dbReference type="OrthoDB" id="9783091at2"/>
<accession>A0A2S6N4Z2</accession>
<dbReference type="EMBL" id="NHSJ01000088">
    <property type="protein sequence ID" value="PPQ29691.1"/>
    <property type="molecule type" value="Genomic_DNA"/>
</dbReference>
<keyword evidence="6 9" id="KW-1133">Transmembrane helix</keyword>
<sequence length="355" mass="37637">MDGAGRFLRSLTRFGLAPKAPAFAGASSNAKMPAFAGASPRAEMPAFAGASASAGRAAYAGARGGARPVGKRIFPRARQRRRVGWGATLARIATLPGLGGVLVLAFLAGVGLYGAQRGGQYDAFVKVNGAPADIVARALGLGLDTVTITGQIELSETQILKGAGLNGLQSLPFLDADAVRARLMTMPLVKNVHVRKLLPSRLIIEINERTPYAVWQRDGAVSIVAADGAPIDEFRDARYTRLPFVVGEGANQRIDDYVALLEASGDLRAKVRAGVLVSKRRWTLTMTNGVDVLLPENDAASALRQLARLENESRILEKDIVSLDFRTPGRLFVRLTEEAAAARAAAHAPRKGAPK</sequence>
<keyword evidence="2 9" id="KW-1003">Cell membrane</keyword>
<evidence type="ECO:0000256" key="2">
    <source>
        <dbReference type="ARBA" id="ARBA00022475"/>
    </source>
</evidence>
<evidence type="ECO:0000256" key="8">
    <source>
        <dbReference type="ARBA" id="ARBA00023306"/>
    </source>
</evidence>
<keyword evidence="13" id="KW-1185">Reference proteome</keyword>
<dbReference type="GO" id="GO:0032153">
    <property type="term" value="C:cell division site"/>
    <property type="evidence" value="ECO:0007669"/>
    <property type="project" value="UniProtKB-UniRule"/>
</dbReference>
<protein>
    <recommendedName>
        <fullName evidence="9">Cell division protein FtsQ</fullName>
    </recommendedName>
</protein>
<name>A0A2S6N4Z2_9HYPH</name>
<evidence type="ECO:0000256" key="4">
    <source>
        <dbReference type="ARBA" id="ARBA00022618"/>
    </source>
</evidence>
<comment type="function">
    <text evidence="9">Essential cell division protein.</text>
</comment>
<dbReference type="PANTHER" id="PTHR35851:SF1">
    <property type="entry name" value="CELL DIVISION PROTEIN FTSQ"/>
    <property type="match status" value="1"/>
</dbReference>
<evidence type="ECO:0000256" key="10">
    <source>
        <dbReference type="SAM" id="Coils"/>
    </source>
</evidence>
<dbReference type="InterPro" id="IPR005548">
    <property type="entry name" value="Cell_div_FtsQ/DivIB_C"/>
</dbReference>
<comment type="subcellular location">
    <subcellularLocation>
        <location evidence="9">Cell inner membrane</location>
        <topology evidence="9">Single-pass type II membrane protein</topology>
    </subcellularLocation>
    <subcellularLocation>
        <location evidence="1">Membrane</location>
    </subcellularLocation>
    <text evidence="9">Localizes to the division septum.</text>
</comment>
<keyword evidence="10" id="KW-0175">Coiled coil</keyword>
<dbReference type="AlphaFoldDB" id="A0A2S6N4Z2"/>
<dbReference type="PROSITE" id="PS51779">
    <property type="entry name" value="POTRA"/>
    <property type="match status" value="1"/>
</dbReference>
<comment type="caution">
    <text evidence="12">The sequence shown here is derived from an EMBL/GenBank/DDBJ whole genome shotgun (WGS) entry which is preliminary data.</text>
</comment>
<keyword evidence="4 9" id="KW-0132">Cell division</keyword>
<gene>
    <name evidence="9" type="primary">ftsQ</name>
    <name evidence="12" type="ORF">CCR94_14805</name>
</gene>
<dbReference type="GO" id="GO:0005886">
    <property type="term" value="C:plasma membrane"/>
    <property type="evidence" value="ECO:0007669"/>
    <property type="project" value="UniProtKB-SubCell"/>
</dbReference>